<dbReference type="InterPro" id="IPR007699">
    <property type="entry name" value="SGS_dom"/>
</dbReference>
<dbReference type="VEuPathDB" id="AmoebaDB:FDP41_006757"/>
<evidence type="ECO:0000313" key="7">
    <source>
        <dbReference type="Proteomes" id="UP000444721"/>
    </source>
</evidence>
<dbReference type="SUPFAM" id="SSF49764">
    <property type="entry name" value="HSP20-like chaperones"/>
    <property type="match status" value="1"/>
</dbReference>
<dbReference type="PROSITE" id="PS51048">
    <property type="entry name" value="SGS"/>
    <property type="match status" value="1"/>
</dbReference>
<evidence type="ECO:0000256" key="3">
    <source>
        <dbReference type="SAM" id="MobiDB-lite"/>
    </source>
</evidence>
<evidence type="ECO:0000256" key="2">
    <source>
        <dbReference type="PROSITE-ProRule" id="PRU00339"/>
    </source>
</evidence>
<accession>A0A6A5BA82</accession>
<comment type="similarity">
    <text evidence="1">Belongs to the SGT1 family.</text>
</comment>
<dbReference type="InterPro" id="IPR008978">
    <property type="entry name" value="HSP20-like_chaperone"/>
</dbReference>
<evidence type="ECO:0000259" key="5">
    <source>
        <dbReference type="PROSITE" id="PS51203"/>
    </source>
</evidence>
<feature type="region of interest" description="Disordered" evidence="3">
    <location>
        <begin position="122"/>
        <end position="156"/>
    </location>
</feature>
<comment type="caution">
    <text evidence="6">The sequence shown here is derived from an EMBL/GenBank/DDBJ whole genome shotgun (WGS) entry which is preliminary data.</text>
</comment>
<dbReference type="RefSeq" id="XP_044558860.1">
    <property type="nucleotide sequence ID" value="XM_044710426.1"/>
</dbReference>
<dbReference type="VEuPathDB" id="AmoebaDB:NF0065050"/>
<evidence type="ECO:0000256" key="1">
    <source>
        <dbReference type="ARBA" id="ARBA00008509"/>
    </source>
</evidence>
<reference evidence="6 7" key="1">
    <citation type="journal article" date="2019" name="Sci. Rep.">
        <title>Nanopore sequencing improves the draft genome of the human pathogenic amoeba Naegleria fowleri.</title>
        <authorList>
            <person name="Liechti N."/>
            <person name="Schurch N."/>
            <person name="Bruggmann R."/>
            <person name="Wittwer M."/>
        </authorList>
    </citation>
    <scope>NUCLEOTIDE SEQUENCE [LARGE SCALE GENOMIC DNA]</scope>
    <source>
        <strain evidence="6 7">ATCC 30894</strain>
    </source>
</reference>
<gene>
    <name evidence="6" type="ORF">FDP41_006757</name>
</gene>
<dbReference type="Gene3D" id="1.25.40.10">
    <property type="entry name" value="Tetratricopeptide repeat domain"/>
    <property type="match status" value="1"/>
</dbReference>
<feature type="domain" description="SGS" evidence="4">
    <location>
        <begin position="288"/>
        <end position="381"/>
    </location>
</feature>
<dbReference type="Gene3D" id="2.60.40.790">
    <property type="match status" value="1"/>
</dbReference>
<dbReference type="PROSITE" id="PS51203">
    <property type="entry name" value="CS"/>
    <property type="match status" value="1"/>
</dbReference>
<dbReference type="InterPro" id="IPR011990">
    <property type="entry name" value="TPR-like_helical_dom_sf"/>
</dbReference>
<dbReference type="SUPFAM" id="SSF48452">
    <property type="entry name" value="TPR-like"/>
    <property type="match status" value="1"/>
</dbReference>
<dbReference type="AlphaFoldDB" id="A0A6A5BA82"/>
<dbReference type="SMART" id="SM00028">
    <property type="entry name" value="TPR"/>
    <property type="match status" value="3"/>
</dbReference>
<proteinExistence type="inferred from homology"/>
<evidence type="ECO:0000259" key="4">
    <source>
        <dbReference type="PROSITE" id="PS51048"/>
    </source>
</evidence>
<feature type="repeat" description="TPR" evidence="2">
    <location>
        <begin position="75"/>
        <end position="108"/>
    </location>
</feature>
<dbReference type="EMBL" id="VFQX01000053">
    <property type="protein sequence ID" value="KAF0974147.1"/>
    <property type="molecule type" value="Genomic_DNA"/>
</dbReference>
<protein>
    <submittedName>
        <fullName evidence="6">Uncharacterized protein</fullName>
    </submittedName>
</protein>
<dbReference type="InterPro" id="IPR007052">
    <property type="entry name" value="CS_dom"/>
</dbReference>
<dbReference type="InterPro" id="IPR044563">
    <property type="entry name" value="Sgt1-like"/>
</dbReference>
<sequence length="382" mass="42957">MPSFETASELYQQGNDLFVDEEYEAALAKYSAAIDMEEKVEYFEKRSACNYQLGRHKASVEDAEKAIALSSNTSFNGFLRKGMACFEMEQFEKALEAFEKASLLKPDDSKVKTWLRKARAEVESAKTTNTASTTTTNTGTTSSATTSSSSSTSSNTLTVTPLKKKIKWNFFQMGEYAVVNLLGLQPISKENRHIEIQPSKLIISLNLPPQEGVPSTLNDEDLTNWERTFTLFDDVIPSESSIIHLPSKVEIKLKKTHASIDWPSLETIENANKFDPQFQTASVFVSQVDPKKYPTSKKTDFDTLDKIGKKEEEEEKPEGDAALQKLFQQIYSQGDEETRRAMMKSFQESGGTVLSTNWKEVGSKKVKGEAPQGMEMKYWNQE</sequence>
<dbReference type="PANTHER" id="PTHR45862">
    <property type="entry name" value="PROTEIN SGT1 HOMOLOG"/>
    <property type="match status" value="1"/>
</dbReference>
<dbReference type="Pfam" id="PF13181">
    <property type="entry name" value="TPR_8"/>
    <property type="match status" value="1"/>
</dbReference>
<name>A0A6A5BA82_NAEFO</name>
<dbReference type="VEuPathDB" id="AmoebaDB:NfTy_075050"/>
<dbReference type="Proteomes" id="UP000444721">
    <property type="component" value="Unassembled WGS sequence"/>
</dbReference>
<feature type="domain" description="CS" evidence="5">
    <location>
        <begin position="163"/>
        <end position="266"/>
    </location>
</feature>
<evidence type="ECO:0000313" key="6">
    <source>
        <dbReference type="EMBL" id="KAF0974147.1"/>
    </source>
</evidence>
<keyword evidence="2" id="KW-0802">TPR repeat</keyword>
<organism evidence="6 7">
    <name type="scientific">Naegleria fowleri</name>
    <name type="common">Brain eating amoeba</name>
    <dbReference type="NCBI Taxonomy" id="5763"/>
    <lineage>
        <taxon>Eukaryota</taxon>
        <taxon>Discoba</taxon>
        <taxon>Heterolobosea</taxon>
        <taxon>Tetramitia</taxon>
        <taxon>Eutetramitia</taxon>
        <taxon>Vahlkampfiidae</taxon>
        <taxon>Naegleria</taxon>
    </lineage>
</organism>
<feature type="compositionally biased region" description="Low complexity" evidence="3">
    <location>
        <begin position="125"/>
        <end position="156"/>
    </location>
</feature>
<dbReference type="GO" id="GO:0051087">
    <property type="term" value="F:protein-folding chaperone binding"/>
    <property type="evidence" value="ECO:0007669"/>
    <property type="project" value="InterPro"/>
</dbReference>
<dbReference type="Pfam" id="PF05002">
    <property type="entry name" value="SGS"/>
    <property type="match status" value="1"/>
</dbReference>
<dbReference type="OrthoDB" id="1898560at2759"/>
<dbReference type="OMA" id="WIKKCEE"/>
<dbReference type="PROSITE" id="PS50005">
    <property type="entry name" value="TPR"/>
    <property type="match status" value="1"/>
</dbReference>
<keyword evidence="7" id="KW-1185">Reference proteome</keyword>
<dbReference type="InterPro" id="IPR019734">
    <property type="entry name" value="TPR_rpt"/>
</dbReference>
<dbReference type="GeneID" id="68113975"/>
<dbReference type="Pfam" id="PF04969">
    <property type="entry name" value="CS"/>
    <property type="match status" value="1"/>
</dbReference>